<keyword evidence="2" id="KW-0472">Membrane</keyword>
<feature type="compositionally biased region" description="Low complexity" evidence="1">
    <location>
        <begin position="160"/>
        <end position="201"/>
    </location>
</feature>
<dbReference type="EMBL" id="JBIRYI010000010">
    <property type="protein sequence ID" value="MFI2488640.1"/>
    <property type="molecule type" value="Genomic_DNA"/>
</dbReference>
<dbReference type="Proteomes" id="UP001611580">
    <property type="component" value="Unassembled WGS sequence"/>
</dbReference>
<feature type="transmembrane region" description="Helical" evidence="2">
    <location>
        <begin position="123"/>
        <end position="146"/>
    </location>
</feature>
<feature type="compositionally biased region" description="Basic and acidic residues" evidence="1">
    <location>
        <begin position="212"/>
        <end position="228"/>
    </location>
</feature>
<dbReference type="Pfam" id="PF09534">
    <property type="entry name" value="Trp_oprn_chp"/>
    <property type="match status" value="1"/>
</dbReference>
<keyword evidence="2" id="KW-0812">Transmembrane</keyword>
<accession>A0ABW7XMZ2</accession>
<comment type="caution">
    <text evidence="3">The sequence shown here is derived from an EMBL/GenBank/DDBJ whole genome shotgun (WGS) entry which is preliminary data.</text>
</comment>
<name>A0ABW7XMZ2_9MICO</name>
<evidence type="ECO:0000313" key="4">
    <source>
        <dbReference type="Proteomes" id="UP001611580"/>
    </source>
</evidence>
<proteinExistence type="predicted"/>
<evidence type="ECO:0000313" key="3">
    <source>
        <dbReference type="EMBL" id="MFI2488640.1"/>
    </source>
</evidence>
<keyword evidence="2" id="KW-1133">Transmembrane helix</keyword>
<dbReference type="InterPro" id="IPR019051">
    <property type="entry name" value="Trp_biosyn_TM_oprn/chp"/>
</dbReference>
<feature type="region of interest" description="Disordered" evidence="1">
    <location>
        <begin position="157"/>
        <end position="228"/>
    </location>
</feature>
<keyword evidence="4" id="KW-1185">Reference proteome</keyword>
<dbReference type="RefSeq" id="WP_397405761.1">
    <property type="nucleotide sequence ID" value="NZ_JBIRYI010000010.1"/>
</dbReference>
<protein>
    <submittedName>
        <fullName evidence="3">Trp biosynthesis-associated membrane protein</fullName>
    </submittedName>
</protein>
<evidence type="ECO:0000256" key="2">
    <source>
        <dbReference type="SAM" id="Phobius"/>
    </source>
</evidence>
<reference evidence="3 4" key="1">
    <citation type="submission" date="2024-10" db="EMBL/GenBank/DDBJ databases">
        <title>The Natural Products Discovery Center: Release of the First 8490 Sequenced Strains for Exploring Actinobacteria Biosynthetic Diversity.</title>
        <authorList>
            <person name="Kalkreuter E."/>
            <person name="Kautsar S.A."/>
            <person name="Yang D."/>
            <person name="Bader C.D."/>
            <person name="Teijaro C.N."/>
            <person name="Fluegel L."/>
            <person name="Davis C.M."/>
            <person name="Simpson J.R."/>
            <person name="Lauterbach L."/>
            <person name="Steele A.D."/>
            <person name="Gui C."/>
            <person name="Meng S."/>
            <person name="Li G."/>
            <person name="Viehrig K."/>
            <person name="Ye F."/>
            <person name="Su P."/>
            <person name="Kiefer A.F."/>
            <person name="Nichols A."/>
            <person name="Cepeda A.J."/>
            <person name="Yan W."/>
            <person name="Fan B."/>
            <person name="Jiang Y."/>
            <person name="Adhikari A."/>
            <person name="Zheng C.-J."/>
            <person name="Schuster L."/>
            <person name="Cowan T.M."/>
            <person name="Smanski M.J."/>
            <person name="Chevrette M.G."/>
            <person name="De Carvalho L.P.S."/>
            <person name="Shen B."/>
        </authorList>
    </citation>
    <scope>NUCLEOTIDE SEQUENCE [LARGE SCALE GENOMIC DNA]</scope>
    <source>
        <strain evidence="3 4">NPDC019481</strain>
    </source>
</reference>
<evidence type="ECO:0000256" key="1">
    <source>
        <dbReference type="SAM" id="MobiDB-lite"/>
    </source>
</evidence>
<organism evidence="3 4">
    <name type="scientific">Promicromonospora kroppenstedtii</name>
    <dbReference type="NCBI Taxonomy" id="440482"/>
    <lineage>
        <taxon>Bacteria</taxon>
        <taxon>Bacillati</taxon>
        <taxon>Actinomycetota</taxon>
        <taxon>Actinomycetes</taxon>
        <taxon>Micrococcales</taxon>
        <taxon>Promicromonosporaceae</taxon>
        <taxon>Promicromonospora</taxon>
    </lineage>
</organism>
<gene>
    <name evidence="3" type="ORF">ACH47X_17160</name>
</gene>
<feature type="compositionally biased region" description="Acidic residues" evidence="1">
    <location>
        <begin position="202"/>
        <end position="211"/>
    </location>
</feature>
<sequence length="228" mass="21841">MTRTRTVLALLVLGALTFGTGSPTWITTTVATALEPEVAVAASGTSAAPGVGAGALVLLAAGIACALTGRVARYVALVVAAAAGVLVVTSTLVVVGDPTPAATNAASATSGVTELTSPVVLTAWPWAAVATGVLAVVVAVWAGIAARGWTATSARHERAGQGAAATAAGTAGEAGTAGPAAGPDTAPEAAGPGAASDPAGSTEDDTDDEIDPHDAWDALSRGDDPTGR</sequence>
<feature type="transmembrane region" description="Helical" evidence="2">
    <location>
        <begin position="74"/>
        <end position="95"/>
    </location>
</feature>
<feature type="transmembrane region" description="Helical" evidence="2">
    <location>
        <begin position="47"/>
        <end position="67"/>
    </location>
</feature>